<comment type="caution">
    <text evidence="7">The sequence shown here is derived from an EMBL/GenBank/DDBJ whole genome shotgun (WGS) entry which is preliminary data.</text>
</comment>
<dbReference type="PANTHER" id="PTHR16296:SF2">
    <property type="entry name" value="TRANSMEMBRANE PROTEIN 126A"/>
    <property type="match status" value="1"/>
</dbReference>
<dbReference type="Pfam" id="PF07114">
    <property type="entry name" value="TMEM126"/>
    <property type="match status" value="1"/>
</dbReference>
<dbReference type="Proteomes" id="UP001353858">
    <property type="component" value="Unassembled WGS sequence"/>
</dbReference>
<protein>
    <recommendedName>
        <fullName evidence="9">Transmembrane protein 126A</fullName>
    </recommendedName>
</protein>
<evidence type="ECO:0000256" key="5">
    <source>
        <dbReference type="ARBA" id="ARBA00023136"/>
    </source>
</evidence>
<sequence length="227" mass="25652">MALLKDKISNIPKDAVILSRQDALKHQADVLRKWKHTSDVWPIRYGGAILASFSAITGMYINNYYRTRFKLFQYGKISSYLPICVLPAVMSLTLHTELVLPGVILQDECVLCTELRASSIQASMGLVFPTVLAPISIFSLALRYGTYDIPYLLKEPMKAFNLWKIQTKPIANILFGIFIAQALAGSIVTYLEAKAIEKLRSKNYQHIFSLFVMDLLFEDDIVQIKKG</sequence>
<keyword evidence="2 6" id="KW-0812">Transmembrane</keyword>
<dbReference type="GO" id="GO:0032981">
    <property type="term" value="P:mitochondrial respiratory chain complex I assembly"/>
    <property type="evidence" value="ECO:0007669"/>
    <property type="project" value="TreeGrafter"/>
</dbReference>
<evidence type="ECO:0000313" key="7">
    <source>
        <dbReference type="EMBL" id="KAK4881699.1"/>
    </source>
</evidence>
<feature type="transmembrane region" description="Helical" evidence="6">
    <location>
        <begin position="170"/>
        <end position="191"/>
    </location>
</feature>
<keyword evidence="5 6" id="KW-0472">Membrane</keyword>
<proteinExistence type="predicted"/>
<dbReference type="EMBL" id="JARPUR010000002">
    <property type="protein sequence ID" value="KAK4881699.1"/>
    <property type="molecule type" value="Genomic_DNA"/>
</dbReference>
<evidence type="ECO:0000256" key="4">
    <source>
        <dbReference type="ARBA" id="ARBA00023128"/>
    </source>
</evidence>
<organism evidence="7 8">
    <name type="scientific">Aquatica leii</name>
    <dbReference type="NCBI Taxonomy" id="1421715"/>
    <lineage>
        <taxon>Eukaryota</taxon>
        <taxon>Metazoa</taxon>
        <taxon>Ecdysozoa</taxon>
        <taxon>Arthropoda</taxon>
        <taxon>Hexapoda</taxon>
        <taxon>Insecta</taxon>
        <taxon>Pterygota</taxon>
        <taxon>Neoptera</taxon>
        <taxon>Endopterygota</taxon>
        <taxon>Coleoptera</taxon>
        <taxon>Polyphaga</taxon>
        <taxon>Elateriformia</taxon>
        <taxon>Elateroidea</taxon>
        <taxon>Lampyridae</taxon>
        <taxon>Luciolinae</taxon>
        <taxon>Aquatica</taxon>
    </lineage>
</organism>
<accession>A0AAN7SIH6</accession>
<evidence type="ECO:0000256" key="6">
    <source>
        <dbReference type="SAM" id="Phobius"/>
    </source>
</evidence>
<reference evidence="8" key="1">
    <citation type="submission" date="2023-01" db="EMBL/GenBank/DDBJ databases">
        <title>Key to firefly adult light organ development and bioluminescence: homeobox transcription factors regulate luciferase expression and transportation to peroxisome.</title>
        <authorList>
            <person name="Fu X."/>
        </authorList>
    </citation>
    <scope>NUCLEOTIDE SEQUENCE [LARGE SCALE GENOMIC DNA]</scope>
</reference>
<evidence type="ECO:0008006" key="9">
    <source>
        <dbReference type="Google" id="ProtNLM"/>
    </source>
</evidence>
<evidence type="ECO:0000256" key="1">
    <source>
        <dbReference type="ARBA" id="ARBA00004225"/>
    </source>
</evidence>
<dbReference type="InterPro" id="IPR009801">
    <property type="entry name" value="TMEM126"/>
</dbReference>
<gene>
    <name evidence="7" type="ORF">RN001_005018</name>
</gene>
<dbReference type="GO" id="GO:0031966">
    <property type="term" value="C:mitochondrial membrane"/>
    <property type="evidence" value="ECO:0007669"/>
    <property type="project" value="UniProtKB-SubCell"/>
</dbReference>
<name>A0AAN7SIH6_9COLE</name>
<dbReference type="PANTHER" id="PTHR16296">
    <property type="entry name" value="UNCHARACTERIZED HYPOTHALAMUS PROTEIN HT007"/>
    <property type="match status" value="1"/>
</dbReference>
<evidence type="ECO:0000313" key="8">
    <source>
        <dbReference type="Proteomes" id="UP001353858"/>
    </source>
</evidence>
<keyword evidence="8" id="KW-1185">Reference proteome</keyword>
<evidence type="ECO:0000256" key="3">
    <source>
        <dbReference type="ARBA" id="ARBA00022989"/>
    </source>
</evidence>
<keyword evidence="4" id="KW-0496">Mitochondrion</keyword>
<feature type="transmembrane region" description="Helical" evidence="6">
    <location>
        <begin position="43"/>
        <end position="61"/>
    </location>
</feature>
<keyword evidence="3 6" id="KW-1133">Transmembrane helix</keyword>
<dbReference type="AlphaFoldDB" id="A0AAN7SIH6"/>
<evidence type="ECO:0000256" key="2">
    <source>
        <dbReference type="ARBA" id="ARBA00022692"/>
    </source>
</evidence>
<feature type="transmembrane region" description="Helical" evidence="6">
    <location>
        <begin position="126"/>
        <end position="145"/>
    </location>
</feature>
<comment type="subcellular location">
    <subcellularLocation>
        <location evidence="1">Mitochondrion membrane</location>
        <topology evidence="1">Multi-pass membrane protein</topology>
    </subcellularLocation>
</comment>